<dbReference type="GO" id="GO:0016051">
    <property type="term" value="P:carbohydrate biosynthetic process"/>
    <property type="evidence" value="ECO:0007669"/>
    <property type="project" value="InterPro"/>
</dbReference>
<dbReference type="InterPro" id="IPR018011">
    <property type="entry name" value="Carb_sulfotrans_8-10"/>
</dbReference>
<evidence type="ECO:0000313" key="10">
    <source>
        <dbReference type="EMBL" id="EZA54856.1"/>
    </source>
</evidence>
<proteinExistence type="inferred from homology"/>
<evidence type="ECO:0000256" key="2">
    <source>
        <dbReference type="ARBA" id="ARBA00006339"/>
    </source>
</evidence>
<feature type="transmembrane region" description="Helical" evidence="9">
    <location>
        <begin position="46"/>
        <end position="70"/>
    </location>
</feature>
<dbReference type="GO" id="GO:0000139">
    <property type="term" value="C:Golgi membrane"/>
    <property type="evidence" value="ECO:0007669"/>
    <property type="project" value="UniProtKB-SubCell"/>
</dbReference>
<keyword evidence="3 9" id="KW-0808">Transferase</keyword>
<evidence type="ECO:0000256" key="4">
    <source>
        <dbReference type="ARBA" id="ARBA00022692"/>
    </source>
</evidence>
<keyword evidence="9" id="KW-0735">Signal-anchor</keyword>
<keyword evidence="4 9" id="KW-0812">Transmembrane</keyword>
<dbReference type="EMBL" id="KK107238">
    <property type="protein sequence ID" value="EZA54856.1"/>
    <property type="molecule type" value="Genomic_DNA"/>
</dbReference>
<comment type="similarity">
    <text evidence="2 9">Belongs to the sulfotransferase 2 family.</text>
</comment>
<dbReference type="SUPFAM" id="SSF52540">
    <property type="entry name" value="P-loop containing nucleoside triphosphate hydrolases"/>
    <property type="match status" value="1"/>
</dbReference>
<dbReference type="EC" id="2.8.2.-" evidence="9"/>
<evidence type="ECO:0000256" key="6">
    <source>
        <dbReference type="ARBA" id="ARBA00023034"/>
    </source>
</evidence>
<gene>
    <name evidence="10" type="ORF">X777_05142</name>
</gene>
<sequence>MSHPSQKTTMDTLTASSNENLTTYPRLKVSSCHIMKKLFSLIQRQVTMIQFIAALIVICIFTLLILANLAQKTQTTETNIEPAASPKYASPKYAAIAHAMASEIIPQVILSRNQMENIRRELDDRRQRVMRLCKTIVSRRSHLNTTLMNMIVDTEHNVSWCPIYKAASSTWMNYFAVLKGTPMAVTMDLVRRNVVQISDIVRQKFQPDADFNKTYERVSKSKKFLIVRHPLERLLSAYRDKLEHMQGREYYYKRFGRRIALKYRQSSDSTKLEPTFEEFLRFIANEKYFDEHWAPYYHTCNPCTVNYDYILKFETLERDQAFFIQDTNLSEYLYDRNHLRNINPYGATTTETLREYIQEIPQSLLKEIYKVYESDYKLFDYSFI</sequence>
<evidence type="ECO:0000256" key="7">
    <source>
        <dbReference type="ARBA" id="ARBA00023136"/>
    </source>
</evidence>
<evidence type="ECO:0000256" key="5">
    <source>
        <dbReference type="ARBA" id="ARBA00022989"/>
    </source>
</evidence>
<dbReference type="AlphaFoldDB" id="A0A026WGN6"/>
<keyword evidence="9" id="KW-0119">Carbohydrate metabolism</keyword>
<comment type="subcellular location">
    <subcellularLocation>
        <location evidence="1 9">Golgi apparatus membrane</location>
        <topology evidence="1 9">Single-pass type II membrane protein</topology>
    </subcellularLocation>
</comment>
<keyword evidence="11" id="KW-1185">Reference proteome</keyword>
<evidence type="ECO:0000313" key="11">
    <source>
        <dbReference type="Proteomes" id="UP000053097"/>
    </source>
</evidence>
<dbReference type="PANTHER" id="PTHR12137:SF63">
    <property type="entry name" value="CARBOHYDRATE SULFOTRANSFERASE"/>
    <property type="match status" value="1"/>
</dbReference>
<accession>A0A026WGN6</accession>
<evidence type="ECO:0000256" key="8">
    <source>
        <dbReference type="ARBA" id="ARBA00023180"/>
    </source>
</evidence>
<name>A0A026WGN6_OOCBI</name>
<dbReference type="Pfam" id="PF03567">
    <property type="entry name" value="Sulfotransfer_2"/>
    <property type="match status" value="1"/>
</dbReference>
<dbReference type="InterPro" id="IPR005331">
    <property type="entry name" value="Sulfotransferase"/>
</dbReference>
<keyword evidence="8 9" id="KW-0325">Glycoprotein</keyword>
<dbReference type="GO" id="GO:0008146">
    <property type="term" value="F:sulfotransferase activity"/>
    <property type="evidence" value="ECO:0007669"/>
    <property type="project" value="InterPro"/>
</dbReference>
<dbReference type="InterPro" id="IPR027417">
    <property type="entry name" value="P-loop_NTPase"/>
</dbReference>
<evidence type="ECO:0000256" key="3">
    <source>
        <dbReference type="ARBA" id="ARBA00022679"/>
    </source>
</evidence>
<keyword evidence="7 9" id="KW-0472">Membrane</keyword>
<dbReference type="PANTHER" id="PTHR12137">
    <property type="entry name" value="CARBOHYDRATE SULFOTRANSFERASE"/>
    <property type="match status" value="1"/>
</dbReference>
<dbReference type="OMA" id="TEHNVSW"/>
<keyword evidence="6 9" id="KW-0333">Golgi apparatus</keyword>
<keyword evidence="5 9" id="KW-1133">Transmembrane helix</keyword>
<evidence type="ECO:0000256" key="9">
    <source>
        <dbReference type="RuleBase" id="RU364020"/>
    </source>
</evidence>
<evidence type="ECO:0000256" key="1">
    <source>
        <dbReference type="ARBA" id="ARBA00004323"/>
    </source>
</evidence>
<protein>
    <recommendedName>
        <fullName evidence="9">Carbohydrate sulfotransferase</fullName>
        <ecNumber evidence="9">2.8.2.-</ecNumber>
    </recommendedName>
</protein>
<dbReference type="Proteomes" id="UP000053097">
    <property type="component" value="Unassembled WGS sequence"/>
</dbReference>
<dbReference type="OrthoDB" id="2019940at2759"/>
<organism evidence="10 11">
    <name type="scientific">Ooceraea biroi</name>
    <name type="common">Clonal raider ant</name>
    <name type="synonym">Cerapachys biroi</name>
    <dbReference type="NCBI Taxonomy" id="2015173"/>
    <lineage>
        <taxon>Eukaryota</taxon>
        <taxon>Metazoa</taxon>
        <taxon>Ecdysozoa</taxon>
        <taxon>Arthropoda</taxon>
        <taxon>Hexapoda</taxon>
        <taxon>Insecta</taxon>
        <taxon>Pterygota</taxon>
        <taxon>Neoptera</taxon>
        <taxon>Endopterygota</taxon>
        <taxon>Hymenoptera</taxon>
        <taxon>Apocrita</taxon>
        <taxon>Aculeata</taxon>
        <taxon>Formicoidea</taxon>
        <taxon>Formicidae</taxon>
        <taxon>Dorylinae</taxon>
        <taxon>Ooceraea</taxon>
    </lineage>
</organism>
<reference evidence="10 11" key="1">
    <citation type="journal article" date="2014" name="Curr. Biol.">
        <title>The genome of the clonal raider ant Cerapachys biroi.</title>
        <authorList>
            <person name="Oxley P.R."/>
            <person name="Ji L."/>
            <person name="Fetter-Pruneda I."/>
            <person name="McKenzie S.K."/>
            <person name="Li C."/>
            <person name="Hu H."/>
            <person name="Zhang G."/>
            <person name="Kronauer D.J."/>
        </authorList>
    </citation>
    <scope>NUCLEOTIDE SEQUENCE [LARGE SCALE GENOMIC DNA]</scope>
</reference>